<dbReference type="CDD" id="cd00118">
    <property type="entry name" value="LysM"/>
    <property type="match status" value="3"/>
</dbReference>
<feature type="region of interest" description="Disordered" evidence="1">
    <location>
        <begin position="185"/>
        <end position="206"/>
    </location>
</feature>
<feature type="transmembrane region" description="Helical" evidence="2">
    <location>
        <begin position="51"/>
        <end position="72"/>
    </location>
</feature>
<gene>
    <name evidence="4" type="ORF">BACPLE_02913</name>
</gene>
<name>B5D1R6_PHOPM</name>
<dbReference type="Gene3D" id="3.40.50.2300">
    <property type="match status" value="2"/>
</dbReference>
<dbReference type="PANTHER" id="PTHR33734:SF22">
    <property type="entry name" value="MEMBRANE-BOUND LYTIC MUREIN TRANSGLYCOSYLASE D"/>
    <property type="match status" value="1"/>
</dbReference>
<dbReference type="SUPFAM" id="SSF54106">
    <property type="entry name" value="LysM domain"/>
    <property type="match status" value="3"/>
</dbReference>
<organism evidence="4 5">
    <name type="scientific">Phocaeicola plebeius (strain DSM 17135 / JCM 12973 / CCUG 54634 / M2)</name>
    <name type="common">Bacteroides plebeius</name>
    <dbReference type="NCBI Taxonomy" id="484018"/>
    <lineage>
        <taxon>Bacteria</taxon>
        <taxon>Pseudomonadati</taxon>
        <taxon>Bacteroidota</taxon>
        <taxon>Bacteroidia</taxon>
        <taxon>Bacteroidales</taxon>
        <taxon>Bacteroidaceae</taxon>
        <taxon>Phocaeicola</taxon>
    </lineage>
</organism>
<feature type="domain" description="LysM" evidence="3">
    <location>
        <begin position="135"/>
        <end position="179"/>
    </location>
</feature>
<feature type="domain" description="LysM" evidence="3">
    <location>
        <begin position="79"/>
        <end position="122"/>
    </location>
</feature>
<reference evidence="4 5" key="2">
    <citation type="submission" date="2008-08" db="EMBL/GenBank/DDBJ databases">
        <authorList>
            <person name="Fulton L."/>
            <person name="Clifton S."/>
            <person name="Fulton B."/>
            <person name="Xu J."/>
            <person name="Minx P."/>
            <person name="Pepin K.H."/>
            <person name="Johnson M."/>
            <person name="Thiruvilangam P."/>
            <person name="Bhonagiri V."/>
            <person name="Nash W.E."/>
            <person name="Mardis E.R."/>
            <person name="Wilson R.K."/>
        </authorList>
    </citation>
    <scope>NUCLEOTIDE SEQUENCE [LARGE SCALE GENOMIC DNA]</scope>
    <source>
        <strain evidence="5">DSM 17135 / JCM 12973 / M2</strain>
    </source>
</reference>
<dbReference type="InterPro" id="IPR028082">
    <property type="entry name" value="Peripla_BP_I"/>
</dbReference>
<dbReference type="Proteomes" id="UP000003452">
    <property type="component" value="Unassembled WGS sequence"/>
</dbReference>
<keyword evidence="2" id="KW-0472">Membrane</keyword>
<dbReference type="AlphaFoldDB" id="B5D1R6"/>
<evidence type="ECO:0000313" key="5">
    <source>
        <dbReference type="Proteomes" id="UP000003452"/>
    </source>
</evidence>
<dbReference type="InterPro" id="IPR018392">
    <property type="entry name" value="LysM"/>
</dbReference>
<dbReference type="PANTHER" id="PTHR33734">
    <property type="entry name" value="LYSM DOMAIN-CONTAINING GPI-ANCHORED PROTEIN 2"/>
    <property type="match status" value="1"/>
</dbReference>
<evidence type="ECO:0000256" key="2">
    <source>
        <dbReference type="SAM" id="Phobius"/>
    </source>
</evidence>
<dbReference type="HOGENOM" id="CLU_028261_0_1_10"/>
<comment type="caution">
    <text evidence="4">The sequence shown here is derived from an EMBL/GenBank/DDBJ whole genome shotgun (WGS) entry which is preliminary data.</text>
</comment>
<feature type="compositionally biased region" description="Low complexity" evidence="1">
    <location>
        <begin position="187"/>
        <end position="203"/>
    </location>
</feature>
<dbReference type="eggNOG" id="COG1388">
    <property type="taxonomic scope" value="Bacteria"/>
</dbReference>
<dbReference type="PROSITE" id="PS51782">
    <property type="entry name" value="LYSM"/>
    <property type="match status" value="3"/>
</dbReference>
<dbReference type="InterPro" id="IPR036779">
    <property type="entry name" value="LysM_dom_sf"/>
</dbReference>
<keyword evidence="2" id="KW-0812">Transmembrane</keyword>
<dbReference type="GO" id="GO:0008932">
    <property type="term" value="F:lytic endotransglycosylase activity"/>
    <property type="evidence" value="ECO:0007669"/>
    <property type="project" value="TreeGrafter"/>
</dbReference>
<sequence length="647" mass="73751">MNEKRIFRFYFRTASYLQESKIEIFTSPFSFDNAIFFVLLPLNKSIITMRFFQIVCLSLALTFGNAGITTFAQNGNNYFLHTVSKGQSLYSIASMYHVSIDDIVRLNPGSDKQIRAGEALKIPQTNSSSSNKSGRFHTIQAGETLYQLTVKYNVSAQAICDANPGLSASNFRVGQVVSIPTEDVTEPATPLAPTQPSTPSTSSKEWKEMHKVERKETIFSICQEYGITQEDLLALNPELKNGKLKKGMFIFIPYPKSSQPAATTTPTMVQTPSNEELFKQSKVASKSLHTIQAAVMLPFTASGSIKPEEQTRMVEYYEGFLIAVDSLKRQGVSVNLYTYDTKGSANVISNILSKPEMKNMDIIFGPVHTSNIEPLANFAERNKIRLVVPFAPKVDQVFNNPMVYQINTPQSYFYSEAYDHFLRKFSKARIVFVDPANGDKEKNEFINGLKSELKDNRVDFKQIQLSSEIAPERIIAAMDTLRENIFIPTSGRSSALTRILPQLTNVLRSHPHFNMHLFGYPEWQTYTQEHLASFYELDTYFYSSFYTNNLFPEAVRFTQSYRRWYSKDMANTFPKYGMLGFDTGYFFLKGLSQQGNKFEENLDKVSVTPIQTGFKFERVNNWGGFINRKVFFVHLTKNYELIKLDFE</sequence>
<dbReference type="Gene3D" id="3.10.350.10">
    <property type="entry name" value="LysM domain"/>
    <property type="match status" value="3"/>
</dbReference>
<protein>
    <submittedName>
        <fullName evidence="4">LysM domain protein</fullName>
    </submittedName>
</protein>
<dbReference type="SUPFAM" id="SSF53822">
    <property type="entry name" value="Periplasmic binding protein-like I"/>
    <property type="match status" value="1"/>
</dbReference>
<keyword evidence="2" id="KW-1133">Transmembrane helix</keyword>
<reference evidence="4 5" key="1">
    <citation type="submission" date="2008-08" db="EMBL/GenBank/DDBJ databases">
        <title>Draft genome sequence of Bacteroides plebeius (DSM 17135).</title>
        <authorList>
            <person name="Sudarsanam P."/>
            <person name="Ley R."/>
            <person name="Guruge J."/>
            <person name="Turnbaugh P.J."/>
            <person name="Mahowald M."/>
            <person name="Liep D."/>
            <person name="Gordon J."/>
        </authorList>
    </citation>
    <scope>NUCLEOTIDE SEQUENCE [LARGE SCALE GENOMIC DNA]</scope>
    <source>
        <strain evidence="5">DSM 17135 / JCM 12973 / M2</strain>
    </source>
</reference>
<feature type="domain" description="LysM" evidence="3">
    <location>
        <begin position="208"/>
        <end position="252"/>
    </location>
</feature>
<evidence type="ECO:0000313" key="4">
    <source>
        <dbReference type="EMBL" id="EDY94509.1"/>
    </source>
</evidence>
<dbReference type="Pfam" id="PF01476">
    <property type="entry name" value="LysM"/>
    <property type="match status" value="3"/>
</dbReference>
<proteinExistence type="predicted"/>
<evidence type="ECO:0000259" key="3">
    <source>
        <dbReference type="PROSITE" id="PS51782"/>
    </source>
</evidence>
<evidence type="ECO:0000256" key="1">
    <source>
        <dbReference type="SAM" id="MobiDB-lite"/>
    </source>
</evidence>
<dbReference type="EMBL" id="ABQC02000023">
    <property type="protein sequence ID" value="EDY94509.1"/>
    <property type="molecule type" value="Genomic_DNA"/>
</dbReference>
<accession>B5D1R6</accession>
<dbReference type="SMART" id="SM00257">
    <property type="entry name" value="LysM"/>
    <property type="match status" value="3"/>
</dbReference>